<dbReference type="OrthoDB" id="9790282at2"/>
<accession>A0A4P6HM53</accession>
<dbReference type="InterPro" id="IPR042221">
    <property type="entry name" value="Leu/Phe-tRNA_Trfase_N"/>
</dbReference>
<comment type="catalytic activity">
    <reaction evidence="5 15">
        <text>L-phenylalanyl-tRNA(Phe) + an N-terminal L-alpha-aminoacyl-[protein] = an N-terminal L-phenylalanyl-L-alpha-aminoacyl-[protein] + tRNA(Phe)</text>
        <dbReference type="Rhea" id="RHEA:43632"/>
        <dbReference type="Rhea" id="RHEA-COMP:9668"/>
        <dbReference type="Rhea" id="RHEA-COMP:9699"/>
        <dbReference type="Rhea" id="RHEA-COMP:10636"/>
        <dbReference type="Rhea" id="RHEA-COMP:10637"/>
        <dbReference type="ChEBI" id="CHEBI:78442"/>
        <dbReference type="ChEBI" id="CHEBI:78531"/>
        <dbReference type="ChEBI" id="CHEBI:78597"/>
        <dbReference type="ChEBI" id="CHEBI:83561"/>
        <dbReference type="EC" id="2.3.2.6"/>
    </reaction>
</comment>
<sequence>MPVFALIDEPVFPSPHLAEPGGLLAVGGDLSVSRLLAAYRRGIFPWYDDESPILWWSPDPRPILVPGHVRVSKRLERTIRSGKFTVTLDTDFAGVIRGCAAVPRDADNGTWIVPDMIEGYERLHAAGHAHSVEAWQNGEFVGGAYGVAIGKAFFGESMFHRVTDASKVAFVTLCRFLDRHEFRFIDCQQATGHLLRFGAVQVRRNEFLRRLEAAREEEGMVGKWELPGATRCASPQPTSESSPSAKQ</sequence>
<keyword evidence="18" id="KW-1185">Reference proteome</keyword>
<evidence type="ECO:0000256" key="10">
    <source>
        <dbReference type="ARBA" id="ARBA00066767"/>
    </source>
</evidence>
<reference evidence="17 18" key="1">
    <citation type="submission" date="2018-02" db="EMBL/GenBank/DDBJ databases">
        <title>Genome sequence of Desulfovibrio carbinolicus DSM 3852.</title>
        <authorList>
            <person name="Wilbanks E."/>
            <person name="Skennerton C.T."/>
            <person name="Orphan V.J."/>
        </authorList>
    </citation>
    <scope>NUCLEOTIDE SEQUENCE [LARGE SCALE GENOMIC DNA]</scope>
    <source>
        <strain evidence="17 18">DSM 3852</strain>
    </source>
</reference>
<dbReference type="RefSeq" id="WP_129352708.1">
    <property type="nucleotide sequence ID" value="NZ_CP026538.1"/>
</dbReference>
<dbReference type="GO" id="GO:0005737">
    <property type="term" value="C:cytoplasm"/>
    <property type="evidence" value="ECO:0007669"/>
    <property type="project" value="UniProtKB-SubCell"/>
</dbReference>
<dbReference type="InterPro" id="IPR042203">
    <property type="entry name" value="Leu/Phe-tRNA_Trfase_C"/>
</dbReference>
<evidence type="ECO:0000256" key="3">
    <source>
        <dbReference type="ARBA" id="ARBA00022679"/>
    </source>
</evidence>
<dbReference type="PANTHER" id="PTHR30098">
    <property type="entry name" value="LEUCYL/PHENYLALANYL-TRNA--PROTEIN TRANSFERASE"/>
    <property type="match status" value="1"/>
</dbReference>
<dbReference type="Pfam" id="PF03588">
    <property type="entry name" value="Leu_Phe_trans"/>
    <property type="match status" value="1"/>
</dbReference>
<dbReference type="AlphaFoldDB" id="A0A4P6HM53"/>
<organism evidence="17 18">
    <name type="scientific">Solidesulfovibrio carbinolicus</name>
    <dbReference type="NCBI Taxonomy" id="296842"/>
    <lineage>
        <taxon>Bacteria</taxon>
        <taxon>Pseudomonadati</taxon>
        <taxon>Thermodesulfobacteriota</taxon>
        <taxon>Desulfovibrionia</taxon>
        <taxon>Desulfovibrionales</taxon>
        <taxon>Desulfovibrionaceae</taxon>
        <taxon>Solidesulfovibrio</taxon>
    </lineage>
</organism>
<feature type="region of interest" description="Disordered" evidence="16">
    <location>
        <begin position="225"/>
        <end position="247"/>
    </location>
</feature>
<protein>
    <recommendedName>
        <fullName evidence="11 15">Leucyl/phenylalanyl-tRNA--protein transferase</fullName>
        <ecNumber evidence="10 15">2.3.2.6</ecNumber>
    </recommendedName>
    <alternativeName>
        <fullName evidence="12 15">L/F-transferase</fullName>
    </alternativeName>
    <alternativeName>
        <fullName evidence="13 15">Leucyltransferase</fullName>
    </alternativeName>
    <alternativeName>
        <fullName evidence="14 15">Phenyalanyltransferase</fullName>
    </alternativeName>
</protein>
<evidence type="ECO:0000256" key="6">
    <source>
        <dbReference type="ARBA" id="ARBA00050652"/>
    </source>
</evidence>
<evidence type="ECO:0000256" key="5">
    <source>
        <dbReference type="ARBA" id="ARBA00050607"/>
    </source>
</evidence>
<dbReference type="Proteomes" id="UP000293296">
    <property type="component" value="Chromosome"/>
</dbReference>
<evidence type="ECO:0000256" key="4">
    <source>
        <dbReference type="ARBA" id="ARBA00023315"/>
    </source>
</evidence>
<feature type="compositionally biased region" description="Polar residues" evidence="16">
    <location>
        <begin position="233"/>
        <end position="247"/>
    </location>
</feature>
<dbReference type="FunFam" id="3.40.630.70:FF:000001">
    <property type="entry name" value="Leucyl/phenylalanyl-tRNA--protein transferase"/>
    <property type="match status" value="1"/>
</dbReference>
<evidence type="ECO:0000256" key="1">
    <source>
        <dbReference type="ARBA" id="ARBA00004496"/>
    </source>
</evidence>
<comment type="function">
    <text evidence="8 15">Functions in the N-end rule pathway of protein degradation where it conjugates Leu, Phe and, less efficiently, Met from aminoacyl-tRNAs to the N-termini of proteins containing an N-terminal arginine or lysine.</text>
</comment>
<evidence type="ECO:0000256" key="9">
    <source>
        <dbReference type="ARBA" id="ARBA00061535"/>
    </source>
</evidence>
<evidence type="ECO:0000256" key="14">
    <source>
        <dbReference type="ARBA" id="ARBA00083640"/>
    </source>
</evidence>
<evidence type="ECO:0000313" key="17">
    <source>
        <dbReference type="EMBL" id="QAZ67796.1"/>
    </source>
</evidence>
<dbReference type="NCBIfam" id="TIGR00667">
    <property type="entry name" value="aat"/>
    <property type="match status" value="1"/>
</dbReference>
<comment type="catalytic activity">
    <reaction evidence="7 15">
        <text>N-terminal L-lysyl-[protein] + L-leucyl-tRNA(Leu) = N-terminal L-leucyl-L-lysyl-[protein] + tRNA(Leu) + H(+)</text>
        <dbReference type="Rhea" id="RHEA:12340"/>
        <dbReference type="Rhea" id="RHEA-COMP:9613"/>
        <dbReference type="Rhea" id="RHEA-COMP:9622"/>
        <dbReference type="Rhea" id="RHEA-COMP:12670"/>
        <dbReference type="Rhea" id="RHEA-COMP:12671"/>
        <dbReference type="ChEBI" id="CHEBI:15378"/>
        <dbReference type="ChEBI" id="CHEBI:65249"/>
        <dbReference type="ChEBI" id="CHEBI:78442"/>
        <dbReference type="ChEBI" id="CHEBI:78494"/>
        <dbReference type="ChEBI" id="CHEBI:133043"/>
        <dbReference type="EC" id="2.3.2.6"/>
    </reaction>
</comment>
<keyword evidence="2 15" id="KW-0963">Cytoplasm</keyword>
<dbReference type="EMBL" id="CP026538">
    <property type="protein sequence ID" value="QAZ67796.1"/>
    <property type="molecule type" value="Genomic_DNA"/>
</dbReference>
<keyword evidence="4 15" id="KW-0012">Acyltransferase</keyword>
<evidence type="ECO:0000256" key="8">
    <source>
        <dbReference type="ARBA" id="ARBA00054043"/>
    </source>
</evidence>
<gene>
    <name evidence="15" type="primary">aat</name>
    <name evidence="17" type="ORF">C3Y92_11420</name>
</gene>
<comment type="catalytic activity">
    <reaction evidence="6 15">
        <text>N-terminal L-arginyl-[protein] + L-leucyl-tRNA(Leu) = N-terminal L-leucyl-L-arginyl-[protein] + tRNA(Leu) + H(+)</text>
        <dbReference type="Rhea" id="RHEA:50416"/>
        <dbReference type="Rhea" id="RHEA-COMP:9613"/>
        <dbReference type="Rhea" id="RHEA-COMP:9622"/>
        <dbReference type="Rhea" id="RHEA-COMP:12672"/>
        <dbReference type="Rhea" id="RHEA-COMP:12673"/>
        <dbReference type="ChEBI" id="CHEBI:15378"/>
        <dbReference type="ChEBI" id="CHEBI:64719"/>
        <dbReference type="ChEBI" id="CHEBI:78442"/>
        <dbReference type="ChEBI" id="CHEBI:78494"/>
        <dbReference type="ChEBI" id="CHEBI:133044"/>
        <dbReference type="EC" id="2.3.2.6"/>
    </reaction>
</comment>
<evidence type="ECO:0000256" key="13">
    <source>
        <dbReference type="ARBA" id="ARBA00077165"/>
    </source>
</evidence>
<dbReference type="PANTHER" id="PTHR30098:SF2">
    <property type="entry name" value="LEUCYL_PHENYLALANYL-TRNA--PROTEIN TRANSFERASE"/>
    <property type="match status" value="1"/>
</dbReference>
<comment type="subcellular location">
    <subcellularLocation>
        <location evidence="1 15">Cytoplasm</location>
    </subcellularLocation>
</comment>
<dbReference type="SUPFAM" id="SSF55729">
    <property type="entry name" value="Acyl-CoA N-acyltransferases (Nat)"/>
    <property type="match status" value="1"/>
</dbReference>
<dbReference type="InterPro" id="IPR016181">
    <property type="entry name" value="Acyl_CoA_acyltransferase"/>
</dbReference>
<dbReference type="Gene3D" id="3.30.70.3550">
    <property type="entry name" value="Leucyl/phenylalanyl-tRNA-protein transferase, N-terminal domain"/>
    <property type="match status" value="1"/>
</dbReference>
<dbReference type="HAMAP" id="MF_00688">
    <property type="entry name" value="Leu_Phe_trans"/>
    <property type="match status" value="1"/>
</dbReference>
<evidence type="ECO:0000256" key="11">
    <source>
        <dbReference type="ARBA" id="ARBA00074372"/>
    </source>
</evidence>
<evidence type="ECO:0000256" key="12">
    <source>
        <dbReference type="ARBA" id="ARBA00077136"/>
    </source>
</evidence>
<dbReference type="InterPro" id="IPR004616">
    <property type="entry name" value="Leu/Phe-tRNA_Trfase"/>
</dbReference>
<dbReference type="GO" id="GO:0008914">
    <property type="term" value="F:leucyl-tRNA--protein transferase activity"/>
    <property type="evidence" value="ECO:0007669"/>
    <property type="project" value="UniProtKB-UniRule"/>
</dbReference>
<evidence type="ECO:0000256" key="16">
    <source>
        <dbReference type="SAM" id="MobiDB-lite"/>
    </source>
</evidence>
<keyword evidence="3 15" id="KW-0808">Transferase</keyword>
<dbReference type="Gene3D" id="3.40.630.70">
    <property type="entry name" value="Leucyl/phenylalanyl-tRNA-protein transferase, C-terminal domain"/>
    <property type="match status" value="1"/>
</dbReference>
<evidence type="ECO:0000313" key="18">
    <source>
        <dbReference type="Proteomes" id="UP000293296"/>
    </source>
</evidence>
<comment type="similarity">
    <text evidence="9 15">Belongs to the L/F-transferase family.</text>
</comment>
<evidence type="ECO:0000256" key="2">
    <source>
        <dbReference type="ARBA" id="ARBA00022490"/>
    </source>
</evidence>
<evidence type="ECO:0000256" key="7">
    <source>
        <dbReference type="ARBA" id="ARBA00051538"/>
    </source>
</evidence>
<name>A0A4P6HM53_9BACT</name>
<dbReference type="GO" id="GO:0030163">
    <property type="term" value="P:protein catabolic process"/>
    <property type="evidence" value="ECO:0007669"/>
    <property type="project" value="UniProtKB-UniRule"/>
</dbReference>
<evidence type="ECO:0000256" key="15">
    <source>
        <dbReference type="HAMAP-Rule" id="MF_00688"/>
    </source>
</evidence>
<dbReference type="FunFam" id="3.30.70.3550:FF:000001">
    <property type="entry name" value="Leucyl/phenylalanyl-tRNA--protein transferase"/>
    <property type="match status" value="1"/>
</dbReference>
<proteinExistence type="inferred from homology"/>
<dbReference type="KEGG" id="dcb:C3Y92_11420"/>
<dbReference type="EC" id="2.3.2.6" evidence="10 15"/>